<accession>A0A6G6SK80</accession>
<dbReference type="EMBL" id="CP047344">
    <property type="protein sequence ID" value="QIF95144.1"/>
    <property type="molecule type" value="Genomic_DNA"/>
</dbReference>
<reference evidence="1 2" key="1">
    <citation type="submission" date="2020-01" db="EMBL/GenBank/DDBJ databases">
        <title>The genomic epidemiology of tigecycline resistance gene tet(X) variants in a swine farm in China.</title>
        <authorList>
            <person name="Peng K."/>
            <person name="Li R."/>
        </authorList>
    </citation>
    <scope>NUCLEOTIDE SEQUENCE [LARGE SCALE GENOMIC DNA]</scope>
    <source>
        <strain evidence="1 2">ZN3</strain>
    </source>
</reference>
<organism evidence="1 2">
    <name type="scientific">Proteus vulgaris</name>
    <dbReference type="NCBI Taxonomy" id="585"/>
    <lineage>
        <taxon>Bacteria</taxon>
        <taxon>Pseudomonadati</taxon>
        <taxon>Pseudomonadota</taxon>
        <taxon>Gammaproteobacteria</taxon>
        <taxon>Enterobacterales</taxon>
        <taxon>Morganellaceae</taxon>
        <taxon>Proteus</taxon>
    </lineage>
</organism>
<dbReference type="InterPro" id="IPR020288">
    <property type="entry name" value="Sheath_initiator"/>
</dbReference>
<dbReference type="RefSeq" id="WP_049206563.1">
    <property type="nucleotide sequence ID" value="NZ_CP047344.1"/>
</dbReference>
<gene>
    <name evidence="1" type="ORF">GTH24_15110</name>
</gene>
<evidence type="ECO:0000313" key="1">
    <source>
        <dbReference type="EMBL" id="QIF95144.1"/>
    </source>
</evidence>
<proteinExistence type="predicted"/>
<sequence>MKTLFLLPDTWDLTLDVSGNLAIASEQYETAQSVANKCRVFMKDLYYSQNEGIPYLEDILGKNRYSLSLYRQNLEEAALSVPNVVTATAELSTANDRVVRGRILFTDNKGNKGSISL</sequence>
<keyword evidence="2" id="KW-1185">Reference proteome</keyword>
<dbReference type="AlphaFoldDB" id="A0A6G6SK80"/>
<dbReference type="Proteomes" id="UP000503287">
    <property type="component" value="Chromosome"/>
</dbReference>
<dbReference type="Pfam" id="PF10934">
    <property type="entry name" value="Sheath_initiator"/>
    <property type="match status" value="1"/>
</dbReference>
<evidence type="ECO:0000313" key="2">
    <source>
        <dbReference type="Proteomes" id="UP000503287"/>
    </source>
</evidence>
<name>A0A6G6SK80_PROVU</name>
<protein>
    <submittedName>
        <fullName evidence="1">Uncharacterized protein</fullName>
    </submittedName>
</protein>